<proteinExistence type="predicted"/>
<reference evidence="1 2" key="1">
    <citation type="submission" date="2018-08" db="EMBL/GenBank/DDBJ databases">
        <title>Aphanomyces genome sequencing and annotation.</title>
        <authorList>
            <person name="Minardi D."/>
            <person name="Oidtmann B."/>
            <person name="Van Der Giezen M."/>
            <person name="Studholme D.J."/>
        </authorList>
    </citation>
    <scope>NUCLEOTIDE SEQUENCE [LARGE SCALE GENOMIC DNA]</scope>
    <source>
        <strain evidence="1 2">NJM0002</strain>
    </source>
</reference>
<comment type="caution">
    <text evidence="1">The sequence shown here is derived from an EMBL/GenBank/DDBJ whole genome shotgun (WGS) entry which is preliminary data.</text>
</comment>
<organism evidence="1 2">
    <name type="scientific">Aphanomyces invadans</name>
    <dbReference type="NCBI Taxonomy" id="157072"/>
    <lineage>
        <taxon>Eukaryota</taxon>
        <taxon>Sar</taxon>
        <taxon>Stramenopiles</taxon>
        <taxon>Oomycota</taxon>
        <taxon>Saprolegniomycetes</taxon>
        <taxon>Saprolegniales</taxon>
        <taxon>Verrucalvaceae</taxon>
        <taxon>Aphanomyces</taxon>
    </lineage>
</organism>
<protein>
    <submittedName>
        <fullName evidence="1">Uncharacterized protein</fullName>
    </submittedName>
</protein>
<evidence type="ECO:0000313" key="1">
    <source>
        <dbReference type="EMBL" id="RHY14091.1"/>
    </source>
</evidence>
<accession>A0A3R6V219</accession>
<name>A0A3R6V219_9STRA</name>
<sequence length="117" mass="13637">MFELLYTTYHIKSEEQVWSLAGRFFEYCVWRLQASDTEVAYNGALGHIGAKFGDRVEWYLGQIEPVKWVLFANMLSSTDLTRHRLFKCRTTNFVESDNNKTLQNKLRLSLPAQAVLI</sequence>
<dbReference type="EMBL" id="QUSY01004279">
    <property type="protein sequence ID" value="RHY14091.1"/>
    <property type="molecule type" value="Genomic_DNA"/>
</dbReference>
<gene>
    <name evidence="1" type="ORF">DYB32_010877</name>
</gene>
<evidence type="ECO:0000313" key="2">
    <source>
        <dbReference type="Proteomes" id="UP000285060"/>
    </source>
</evidence>
<dbReference type="Proteomes" id="UP000285060">
    <property type="component" value="Unassembled WGS sequence"/>
</dbReference>
<keyword evidence="2" id="KW-1185">Reference proteome</keyword>
<dbReference type="AlphaFoldDB" id="A0A3R6V219"/>